<dbReference type="EMBL" id="JAHLQN010000001">
    <property type="protein sequence ID" value="MBU5627597.1"/>
    <property type="molecule type" value="Genomic_DNA"/>
</dbReference>
<keyword evidence="3" id="KW-0808">Transferase</keyword>
<dbReference type="PANTHER" id="PTHR36927">
    <property type="entry name" value="BLR4337 PROTEIN"/>
    <property type="match status" value="1"/>
</dbReference>
<feature type="transmembrane region" description="Helical" evidence="1">
    <location>
        <begin position="279"/>
        <end position="301"/>
    </location>
</feature>
<proteinExistence type="predicted"/>
<feature type="transmembrane region" description="Helical" evidence="1">
    <location>
        <begin position="156"/>
        <end position="179"/>
    </location>
</feature>
<feature type="transmembrane region" description="Helical" evidence="1">
    <location>
        <begin position="250"/>
        <end position="267"/>
    </location>
</feature>
<keyword evidence="4" id="KW-1185">Reference proteome</keyword>
<dbReference type="RefSeq" id="WP_216632948.1">
    <property type="nucleotide sequence ID" value="NZ_JAHLQN010000001.1"/>
</dbReference>
<reference evidence="3 4" key="1">
    <citation type="submission" date="2021-06" db="EMBL/GenBank/DDBJ databases">
        <authorList>
            <person name="Sun Q."/>
            <person name="Li D."/>
        </authorList>
    </citation>
    <scope>NUCLEOTIDE SEQUENCE [LARGE SCALE GENOMIC DNA]</scope>
    <source>
        <strain evidence="3 4">MSJ-2</strain>
    </source>
</reference>
<gene>
    <name evidence="3" type="ORF">KQI82_11820</name>
</gene>
<name>A0ABS6FBS6_9FIRM</name>
<keyword evidence="3" id="KW-0012">Acyltransferase</keyword>
<keyword evidence="1" id="KW-0812">Transmembrane</keyword>
<dbReference type="InterPro" id="IPR002656">
    <property type="entry name" value="Acyl_transf_3_dom"/>
</dbReference>
<dbReference type="GO" id="GO:0016746">
    <property type="term" value="F:acyltransferase activity"/>
    <property type="evidence" value="ECO:0007669"/>
    <property type="project" value="UniProtKB-KW"/>
</dbReference>
<evidence type="ECO:0000256" key="1">
    <source>
        <dbReference type="SAM" id="Phobius"/>
    </source>
</evidence>
<protein>
    <submittedName>
        <fullName evidence="3">Acyltransferase</fullName>
    </submittedName>
</protein>
<accession>A0ABS6FBS6</accession>
<evidence type="ECO:0000313" key="3">
    <source>
        <dbReference type="EMBL" id="MBU5627597.1"/>
    </source>
</evidence>
<feature type="transmembrane region" description="Helical" evidence="1">
    <location>
        <begin position="7"/>
        <end position="24"/>
    </location>
</feature>
<feature type="transmembrane region" description="Helical" evidence="1">
    <location>
        <begin position="215"/>
        <end position="235"/>
    </location>
</feature>
<feature type="transmembrane region" description="Helical" evidence="1">
    <location>
        <begin position="185"/>
        <end position="203"/>
    </location>
</feature>
<feature type="transmembrane region" description="Helical" evidence="1">
    <location>
        <begin position="307"/>
        <end position="327"/>
    </location>
</feature>
<feature type="transmembrane region" description="Helical" evidence="1">
    <location>
        <begin position="114"/>
        <end position="144"/>
    </location>
</feature>
<dbReference type="Pfam" id="PF01757">
    <property type="entry name" value="Acyl_transf_3"/>
    <property type="match status" value="1"/>
</dbReference>
<keyword evidence="1" id="KW-1133">Transmembrane helix</keyword>
<feature type="domain" description="Acyltransferase 3" evidence="2">
    <location>
        <begin position="1"/>
        <end position="324"/>
    </location>
</feature>
<dbReference type="InterPro" id="IPR050623">
    <property type="entry name" value="Glucan_succinyl_AcylTrfase"/>
</dbReference>
<sequence length="343" mass="38944">MDNLRCMTVGLVLVYHVFFLYNHIGLPGAMGDTGGGRLFDVFLYVVYPWCMFVLFLIAGMCARYSLKKRSSREFLKERATKLLIPSTIGLFVYHWIGGYLNIKIGGGADSIPAALLYPISALSGTGPLWFIQMLFLFSVLVVLLRSVDRNDRLWRWCGKCSFPVLLFLVVPIWGAAQIGNLPVLIMYRFGIYASAFLIGYLIFSHERIQALLERFHLPLLAASILLAALYTLCYFGENYLFSLQDFFTNAYLWSATLAILGCGRAFLNRKVSSYLSQASFGLYILHYPVVLSVCYALIRFFRLPPLANYAGALILEFSISFALWELFRRIPVVRSLVLGMRRK</sequence>
<keyword evidence="1" id="KW-0472">Membrane</keyword>
<evidence type="ECO:0000259" key="2">
    <source>
        <dbReference type="Pfam" id="PF01757"/>
    </source>
</evidence>
<evidence type="ECO:0000313" key="4">
    <source>
        <dbReference type="Proteomes" id="UP000787672"/>
    </source>
</evidence>
<comment type="caution">
    <text evidence="3">The sequence shown here is derived from an EMBL/GenBank/DDBJ whole genome shotgun (WGS) entry which is preliminary data.</text>
</comment>
<dbReference type="PANTHER" id="PTHR36927:SF3">
    <property type="entry name" value="GLUCANS BIOSYNTHESIS PROTEIN C"/>
    <property type="match status" value="1"/>
</dbReference>
<organism evidence="3 4">
    <name type="scientific">Dysosmobacter acutus</name>
    <dbReference type="NCBI Taxonomy" id="2841504"/>
    <lineage>
        <taxon>Bacteria</taxon>
        <taxon>Bacillati</taxon>
        <taxon>Bacillota</taxon>
        <taxon>Clostridia</taxon>
        <taxon>Eubacteriales</taxon>
        <taxon>Oscillospiraceae</taxon>
        <taxon>Dysosmobacter</taxon>
    </lineage>
</organism>
<dbReference type="Proteomes" id="UP000787672">
    <property type="component" value="Unassembled WGS sequence"/>
</dbReference>
<feature type="transmembrane region" description="Helical" evidence="1">
    <location>
        <begin position="82"/>
        <end position="102"/>
    </location>
</feature>
<feature type="transmembrane region" description="Helical" evidence="1">
    <location>
        <begin position="44"/>
        <end position="62"/>
    </location>
</feature>